<dbReference type="GO" id="GO:0071555">
    <property type="term" value="P:cell wall organization"/>
    <property type="evidence" value="ECO:0007669"/>
    <property type="project" value="TreeGrafter"/>
</dbReference>
<feature type="transmembrane region" description="Helical" evidence="7">
    <location>
        <begin position="242"/>
        <end position="261"/>
    </location>
</feature>
<feature type="transmembrane region" description="Helical" evidence="7">
    <location>
        <begin position="311"/>
        <end position="340"/>
    </location>
</feature>
<keyword evidence="6 7" id="KW-0472">Membrane</keyword>
<evidence type="ECO:0000256" key="1">
    <source>
        <dbReference type="ARBA" id="ARBA00004141"/>
    </source>
</evidence>
<keyword evidence="5 7" id="KW-1133">Transmembrane helix</keyword>
<organism evidence="8">
    <name type="scientific">freshwater metagenome</name>
    <dbReference type="NCBI Taxonomy" id="449393"/>
    <lineage>
        <taxon>unclassified sequences</taxon>
        <taxon>metagenomes</taxon>
        <taxon>ecological metagenomes</taxon>
    </lineage>
</organism>
<protein>
    <submittedName>
        <fullName evidence="8">Unannotated protein</fullName>
    </submittedName>
</protein>
<comment type="similarity">
    <text evidence="2">Belongs to the glycosyltransferase 4 family. MraY subfamily.</text>
</comment>
<dbReference type="InterPro" id="IPR018480">
    <property type="entry name" value="PNAcMuramoyl-5peptid_Trfase_CS"/>
</dbReference>
<evidence type="ECO:0000256" key="5">
    <source>
        <dbReference type="ARBA" id="ARBA00022989"/>
    </source>
</evidence>
<comment type="subcellular location">
    <subcellularLocation>
        <location evidence="1">Membrane</location>
        <topology evidence="1">Multi-pass membrane protein</topology>
    </subcellularLocation>
</comment>
<sequence length="348" mass="37743">MIAIMFAGATAMIVSLVGTRFLITFFRTRGKGQPILGKEDMGPEHHMVKAGTPTMGGIAIVVGAFAGWMVAHVRDLAFSNQAEIAWVGILVMAGMGFLDDYIKVKKAHNRGIFWKKKSYITLGLSILLAWWLVAATSVSETLSFTRADLPDWHLPWYVWVLWAGTMIWATSNAVNVTDGLDGLAGGSAMIGFLAFAIIGYMALRYRTIYSDVVNPLDLAVMAAAFAGACAGFLWYNAAPARIFMGDVGALALGTALSLLALTLNTHLLLLLICGINVMEAGSVAIQMVVFKASGRKKRLFRMSPIHHHFELLGWPETTVIIRFWLIAGISVASALALFIADFTKQVKG</sequence>
<evidence type="ECO:0000313" key="8">
    <source>
        <dbReference type="EMBL" id="CAB4878362.1"/>
    </source>
</evidence>
<feature type="transmembrane region" description="Helical" evidence="7">
    <location>
        <begin position="267"/>
        <end position="290"/>
    </location>
</feature>
<dbReference type="Pfam" id="PF00953">
    <property type="entry name" value="Glycos_transf_4"/>
    <property type="match status" value="1"/>
</dbReference>
<feature type="transmembrane region" description="Helical" evidence="7">
    <location>
        <begin position="119"/>
        <end position="136"/>
    </location>
</feature>
<accession>A0A6J7E5H0</accession>
<dbReference type="InterPro" id="IPR000715">
    <property type="entry name" value="Glycosyl_transferase_4"/>
</dbReference>
<dbReference type="GO" id="GO:0005886">
    <property type="term" value="C:plasma membrane"/>
    <property type="evidence" value="ECO:0007669"/>
    <property type="project" value="TreeGrafter"/>
</dbReference>
<dbReference type="PANTHER" id="PTHR22926">
    <property type="entry name" value="PHOSPHO-N-ACETYLMURAMOYL-PENTAPEPTIDE-TRANSFERASE"/>
    <property type="match status" value="1"/>
</dbReference>
<evidence type="ECO:0000256" key="7">
    <source>
        <dbReference type="SAM" id="Phobius"/>
    </source>
</evidence>
<dbReference type="HAMAP" id="MF_00038">
    <property type="entry name" value="MraY"/>
    <property type="match status" value="1"/>
</dbReference>
<feature type="transmembrane region" description="Helical" evidence="7">
    <location>
        <begin position="156"/>
        <end position="176"/>
    </location>
</feature>
<evidence type="ECO:0000256" key="6">
    <source>
        <dbReference type="ARBA" id="ARBA00023136"/>
    </source>
</evidence>
<proteinExistence type="inferred from homology"/>
<dbReference type="PROSITE" id="PS01348">
    <property type="entry name" value="MRAY_2"/>
    <property type="match status" value="1"/>
</dbReference>
<feature type="transmembrane region" description="Helical" evidence="7">
    <location>
        <begin position="183"/>
        <end position="203"/>
    </location>
</feature>
<feature type="transmembrane region" description="Helical" evidence="7">
    <location>
        <begin position="6"/>
        <end position="26"/>
    </location>
</feature>
<gene>
    <name evidence="8" type="ORF">UFOPK3376_01268</name>
</gene>
<evidence type="ECO:0000256" key="2">
    <source>
        <dbReference type="ARBA" id="ARBA00005583"/>
    </source>
</evidence>
<dbReference type="PROSITE" id="PS01347">
    <property type="entry name" value="MRAY_1"/>
    <property type="match status" value="1"/>
</dbReference>
<dbReference type="AlphaFoldDB" id="A0A6J7E5H0"/>
<dbReference type="GO" id="GO:0044038">
    <property type="term" value="P:cell wall macromolecule biosynthetic process"/>
    <property type="evidence" value="ECO:0007669"/>
    <property type="project" value="TreeGrafter"/>
</dbReference>
<dbReference type="InterPro" id="IPR003524">
    <property type="entry name" value="PNAcMuramoyl-5peptid_Trfase"/>
</dbReference>
<name>A0A6J7E5H0_9ZZZZ</name>
<dbReference type="PANTHER" id="PTHR22926:SF5">
    <property type="entry name" value="PHOSPHO-N-ACETYLMURAMOYL-PENTAPEPTIDE-TRANSFERASE HOMOLOG"/>
    <property type="match status" value="1"/>
</dbReference>
<evidence type="ECO:0000256" key="4">
    <source>
        <dbReference type="ARBA" id="ARBA00022692"/>
    </source>
</evidence>
<dbReference type="GO" id="GO:0008963">
    <property type="term" value="F:phospho-N-acetylmuramoyl-pentapeptide-transferase activity"/>
    <property type="evidence" value="ECO:0007669"/>
    <property type="project" value="InterPro"/>
</dbReference>
<keyword evidence="3" id="KW-0808">Transferase</keyword>
<keyword evidence="4 7" id="KW-0812">Transmembrane</keyword>
<reference evidence="8" key="1">
    <citation type="submission" date="2020-05" db="EMBL/GenBank/DDBJ databases">
        <authorList>
            <person name="Chiriac C."/>
            <person name="Salcher M."/>
            <person name="Ghai R."/>
            <person name="Kavagutti S V."/>
        </authorList>
    </citation>
    <scope>NUCLEOTIDE SEQUENCE</scope>
</reference>
<dbReference type="Pfam" id="PF10555">
    <property type="entry name" value="MraY_sig1"/>
    <property type="match status" value="1"/>
</dbReference>
<dbReference type="CDD" id="cd06852">
    <property type="entry name" value="GT_MraY"/>
    <property type="match status" value="1"/>
</dbReference>
<feature type="transmembrane region" description="Helical" evidence="7">
    <location>
        <begin position="77"/>
        <end position="98"/>
    </location>
</feature>
<feature type="transmembrane region" description="Helical" evidence="7">
    <location>
        <begin position="47"/>
        <end position="71"/>
    </location>
</feature>
<dbReference type="NCBIfam" id="TIGR00445">
    <property type="entry name" value="mraY"/>
    <property type="match status" value="1"/>
</dbReference>
<dbReference type="EMBL" id="CAFBLP010000026">
    <property type="protein sequence ID" value="CAB4878362.1"/>
    <property type="molecule type" value="Genomic_DNA"/>
</dbReference>
<feature type="transmembrane region" description="Helical" evidence="7">
    <location>
        <begin position="215"/>
        <end position="235"/>
    </location>
</feature>
<evidence type="ECO:0000256" key="3">
    <source>
        <dbReference type="ARBA" id="ARBA00022679"/>
    </source>
</evidence>